<dbReference type="PROSITE" id="PS51077">
    <property type="entry name" value="HTH_ICLR"/>
    <property type="match status" value="1"/>
</dbReference>
<evidence type="ECO:0000256" key="3">
    <source>
        <dbReference type="ARBA" id="ARBA00023163"/>
    </source>
</evidence>
<dbReference type="KEGG" id="emo:DM558_14610"/>
<evidence type="ECO:0000259" key="5">
    <source>
        <dbReference type="PROSITE" id="PS51078"/>
    </source>
</evidence>
<evidence type="ECO:0000313" key="7">
    <source>
        <dbReference type="Proteomes" id="UP000273143"/>
    </source>
</evidence>
<dbReference type="InterPro" id="IPR036388">
    <property type="entry name" value="WH-like_DNA-bd_sf"/>
</dbReference>
<dbReference type="SMART" id="SM00346">
    <property type="entry name" value="HTH_ICLR"/>
    <property type="match status" value="1"/>
</dbReference>
<dbReference type="Pfam" id="PF01614">
    <property type="entry name" value="IclR_C"/>
    <property type="match status" value="1"/>
</dbReference>
<dbReference type="Gene3D" id="3.30.450.40">
    <property type="match status" value="1"/>
</dbReference>
<proteinExistence type="predicted"/>
<dbReference type="InterPro" id="IPR036390">
    <property type="entry name" value="WH_DNA-bd_sf"/>
</dbReference>
<evidence type="ECO:0000259" key="4">
    <source>
        <dbReference type="PROSITE" id="PS51077"/>
    </source>
</evidence>
<dbReference type="GO" id="GO:0003700">
    <property type="term" value="F:DNA-binding transcription factor activity"/>
    <property type="evidence" value="ECO:0007669"/>
    <property type="project" value="TreeGrafter"/>
</dbReference>
<keyword evidence="3" id="KW-0804">Transcription</keyword>
<keyword evidence="7" id="KW-1185">Reference proteome</keyword>
<dbReference type="RefSeq" id="WP_109703861.1">
    <property type="nucleotide sequence ID" value="NZ_CP029822.1"/>
</dbReference>
<dbReference type="EMBL" id="CP029822">
    <property type="protein sequence ID" value="AZS51921.1"/>
    <property type="molecule type" value="Genomic_DNA"/>
</dbReference>
<dbReference type="GO" id="GO:0045892">
    <property type="term" value="P:negative regulation of DNA-templated transcription"/>
    <property type="evidence" value="ECO:0007669"/>
    <property type="project" value="TreeGrafter"/>
</dbReference>
<dbReference type="InterPro" id="IPR011991">
    <property type="entry name" value="ArsR-like_HTH"/>
</dbReference>
<dbReference type="AlphaFoldDB" id="A0A451EQ20"/>
<dbReference type="InterPro" id="IPR005471">
    <property type="entry name" value="Tscrpt_reg_IclR_N"/>
</dbReference>
<organism evidence="6 7">
    <name type="scientific">Entomomonas moraniae</name>
    <dbReference type="NCBI Taxonomy" id="2213226"/>
    <lineage>
        <taxon>Bacteria</taxon>
        <taxon>Pseudomonadati</taxon>
        <taxon>Pseudomonadota</taxon>
        <taxon>Gammaproteobacteria</taxon>
        <taxon>Pseudomonadales</taxon>
        <taxon>Pseudomonadaceae</taxon>
        <taxon>Entomomonas</taxon>
    </lineage>
</organism>
<dbReference type="InterPro" id="IPR029016">
    <property type="entry name" value="GAF-like_dom_sf"/>
</dbReference>
<dbReference type="InterPro" id="IPR050707">
    <property type="entry name" value="HTH_MetabolicPath_Reg"/>
</dbReference>
<dbReference type="SUPFAM" id="SSF55781">
    <property type="entry name" value="GAF domain-like"/>
    <property type="match status" value="1"/>
</dbReference>
<dbReference type="Proteomes" id="UP000273143">
    <property type="component" value="Chromosome"/>
</dbReference>
<keyword evidence="1" id="KW-0805">Transcription regulation</keyword>
<dbReference type="PANTHER" id="PTHR30136:SF38">
    <property type="entry name" value="TRANSCRIPTIONAL REGULATOR"/>
    <property type="match status" value="1"/>
</dbReference>
<name>A0A451EQ20_9GAMM</name>
<dbReference type="GO" id="GO:0003677">
    <property type="term" value="F:DNA binding"/>
    <property type="evidence" value="ECO:0007669"/>
    <property type="project" value="UniProtKB-KW"/>
</dbReference>
<sequence>MIKTQTPAIDKAVQIFSYLSQQGGATFSQIYQDVNLPKSTTSSLLASLVAHGLLRQDKNKYYLGLRLYEFGKRAEETFDIKKLALEPLTQLRDITKLTCHLGVLQGAEAIYLSKLESPGAIVVRSWIGKKLSLYSSGLGKALLAWMSDKEIDRLLPDENFKIYTATTIPNKTELKKELAQIREQGWAFDNGEDSEEVNCIAAPIFNKEKHVIAAISISGVSFQVSAERVPQLTKMALATARTISEEVQKY</sequence>
<evidence type="ECO:0000256" key="2">
    <source>
        <dbReference type="ARBA" id="ARBA00023125"/>
    </source>
</evidence>
<feature type="domain" description="IclR-ED" evidence="5">
    <location>
        <begin position="66"/>
        <end position="249"/>
    </location>
</feature>
<dbReference type="Pfam" id="PF09339">
    <property type="entry name" value="HTH_IclR"/>
    <property type="match status" value="1"/>
</dbReference>
<protein>
    <submittedName>
        <fullName evidence="6">IclR family transcriptional regulator</fullName>
    </submittedName>
</protein>
<dbReference type="InterPro" id="IPR014757">
    <property type="entry name" value="Tscrpt_reg_IclR_C"/>
</dbReference>
<reference evidence="7" key="1">
    <citation type="submission" date="2018-06" db="EMBL/GenBank/DDBJ databases">
        <title>Complete genome of Pseudomonas insecticola strain QZS01.</title>
        <authorList>
            <person name="Wang J."/>
            <person name="Su Q."/>
        </authorList>
    </citation>
    <scope>NUCLEOTIDE SEQUENCE [LARGE SCALE GENOMIC DNA]</scope>
    <source>
        <strain evidence="7">QZS01</strain>
    </source>
</reference>
<dbReference type="CDD" id="cd00090">
    <property type="entry name" value="HTH_ARSR"/>
    <property type="match status" value="1"/>
</dbReference>
<feature type="domain" description="HTH iclR-type" evidence="4">
    <location>
        <begin position="6"/>
        <end position="65"/>
    </location>
</feature>
<gene>
    <name evidence="6" type="ORF">DM558_14610</name>
</gene>
<dbReference type="PANTHER" id="PTHR30136">
    <property type="entry name" value="HELIX-TURN-HELIX TRANSCRIPTIONAL REGULATOR, ICLR FAMILY"/>
    <property type="match status" value="1"/>
</dbReference>
<dbReference type="Gene3D" id="1.10.10.10">
    <property type="entry name" value="Winged helix-like DNA-binding domain superfamily/Winged helix DNA-binding domain"/>
    <property type="match status" value="1"/>
</dbReference>
<evidence type="ECO:0000256" key="1">
    <source>
        <dbReference type="ARBA" id="ARBA00023015"/>
    </source>
</evidence>
<evidence type="ECO:0000313" key="6">
    <source>
        <dbReference type="EMBL" id="AZS51921.1"/>
    </source>
</evidence>
<dbReference type="PROSITE" id="PS51078">
    <property type="entry name" value="ICLR_ED"/>
    <property type="match status" value="1"/>
</dbReference>
<keyword evidence="2" id="KW-0238">DNA-binding</keyword>
<dbReference type="SUPFAM" id="SSF46785">
    <property type="entry name" value="Winged helix' DNA-binding domain"/>
    <property type="match status" value="1"/>
</dbReference>
<accession>A0A451EQ20</accession>